<protein>
    <submittedName>
        <fullName evidence="1">Similar to ORM1-like 3</fullName>
    </submittedName>
</protein>
<reference evidence="1 2" key="1">
    <citation type="submission" date="2005-07" db="EMBL/GenBank/DDBJ databases">
        <authorList>
            <person name="Mural R.J."/>
            <person name="Li P.W."/>
            <person name="Adams M.D."/>
            <person name="Amanatides P.G."/>
            <person name="Baden-Tillson H."/>
            <person name="Barnstead M."/>
            <person name="Chin S.H."/>
            <person name="Dew I."/>
            <person name="Evans C.A."/>
            <person name="Ferriera S."/>
            <person name="Flanigan M."/>
            <person name="Fosler C."/>
            <person name="Glodek A."/>
            <person name="Gu Z."/>
            <person name="Holt R.A."/>
            <person name="Jennings D."/>
            <person name="Kraft C.L."/>
            <person name="Lu F."/>
            <person name="Nguyen T."/>
            <person name="Nusskern D.R."/>
            <person name="Pfannkoch C.M."/>
            <person name="Sitter C."/>
            <person name="Sutton G.G."/>
            <person name="Venter J.C."/>
            <person name="Wang Z."/>
            <person name="Woodage T."/>
            <person name="Zheng X.H."/>
            <person name="Zhong F."/>
        </authorList>
    </citation>
    <scope>NUCLEOTIDE SEQUENCE [LARGE SCALE GENOMIC DNA]</scope>
    <source>
        <strain>BN</strain>
        <strain evidence="2">Sprague-Dawley</strain>
    </source>
</reference>
<dbReference type="EMBL" id="CH473948">
    <property type="protein sequence ID" value="EDM05937.1"/>
    <property type="molecule type" value="Genomic_DNA"/>
</dbReference>
<evidence type="ECO:0000313" key="2">
    <source>
        <dbReference type="Proteomes" id="UP000234681"/>
    </source>
</evidence>
<name>A6HIT2_RAT</name>
<dbReference type="Proteomes" id="UP000234681">
    <property type="component" value="Chromosome 10"/>
</dbReference>
<evidence type="ECO:0000313" key="1">
    <source>
        <dbReference type="EMBL" id="EDM05937.1"/>
    </source>
</evidence>
<sequence length="161" mass="17702">MMLMGKGGLCGFETPGLHEGVHRLEEACEPSEAVYFDTSLSGVRKLSERLFLKTQLVFLCRLGWDSAWCVACVGMVRRPLPHAVSGLHSAKDPCPDKAVVGTAAGTVSSAQSGRQVIEPEARPERSSLSPRWFDWGMFLWIVWLPKPSPGGQREVTHLFPP</sequence>
<dbReference type="AlphaFoldDB" id="A6HIT2"/>
<organism evidence="1 2">
    <name type="scientific">Rattus norvegicus</name>
    <name type="common">Rat</name>
    <dbReference type="NCBI Taxonomy" id="10116"/>
    <lineage>
        <taxon>Eukaryota</taxon>
        <taxon>Metazoa</taxon>
        <taxon>Chordata</taxon>
        <taxon>Craniata</taxon>
        <taxon>Vertebrata</taxon>
        <taxon>Euteleostomi</taxon>
        <taxon>Mammalia</taxon>
        <taxon>Eutheria</taxon>
        <taxon>Euarchontoglires</taxon>
        <taxon>Glires</taxon>
        <taxon>Rodentia</taxon>
        <taxon>Myomorpha</taxon>
        <taxon>Muroidea</taxon>
        <taxon>Muridae</taxon>
        <taxon>Murinae</taxon>
        <taxon>Rattus</taxon>
    </lineage>
</organism>
<gene>
    <name evidence="1" type="primary">LOC360618</name>
    <name evidence="1" type="ORF">rCG_34137</name>
</gene>
<accession>A6HIT2</accession>
<proteinExistence type="predicted"/>